<gene>
    <name evidence="1" type="ORF">BKA55DRAFT_291672</name>
</gene>
<name>A0A9P9JJX8_FUSRE</name>
<evidence type="ECO:0000313" key="1">
    <source>
        <dbReference type="EMBL" id="KAH7204862.1"/>
    </source>
</evidence>
<protein>
    <submittedName>
        <fullName evidence="1">Uncharacterized protein</fullName>
    </submittedName>
</protein>
<dbReference type="EMBL" id="JAGMUX010000042">
    <property type="protein sequence ID" value="KAH7204862.1"/>
    <property type="molecule type" value="Genomic_DNA"/>
</dbReference>
<sequence length="153" mass="17497">MDGSGREVLVELDNRDLTTVRSDPAYERLIEQLPTHHICQQLIRNYFDEANWKFYALEQYYFEKLYSLWLHATVAPAYTKSSQRVPIDLIYFPALFFQVLAVSLQFLPPTAKVRGGLNICEQSDCDKLSLSFSNIGKEIVALLPLISLATAFC</sequence>
<evidence type="ECO:0000313" key="2">
    <source>
        <dbReference type="Proteomes" id="UP000720189"/>
    </source>
</evidence>
<comment type="caution">
    <text evidence="1">The sequence shown here is derived from an EMBL/GenBank/DDBJ whole genome shotgun (WGS) entry which is preliminary data.</text>
</comment>
<accession>A0A9P9JJX8</accession>
<keyword evidence="2" id="KW-1185">Reference proteome</keyword>
<proteinExistence type="predicted"/>
<dbReference type="RefSeq" id="XP_046040842.1">
    <property type="nucleotide sequence ID" value="XM_046185544.1"/>
</dbReference>
<dbReference type="OrthoDB" id="10263753at2759"/>
<dbReference type="AlphaFoldDB" id="A0A9P9JJX8"/>
<dbReference type="Proteomes" id="UP000720189">
    <property type="component" value="Unassembled WGS sequence"/>
</dbReference>
<dbReference type="GeneID" id="70215498"/>
<reference evidence="1" key="1">
    <citation type="journal article" date="2021" name="Nat. Commun.">
        <title>Genetic determinants of endophytism in the Arabidopsis root mycobiome.</title>
        <authorList>
            <person name="Mesny F."/>
            <person name="Miyauchi S."/>
            <person name="Thiergart T."/>
            <person name="Pickel B."/>
            <person name="Atanasova L."/>
            <person name="Karlsson M."/>
            <person name="Huettel B."/>
            <person name="Barry K.W."/>
            <person name="Haridas S."/>
            <person name="Chen C."/>
            <person name="Bauer D."/>
            <person name="Andreopoulos W."/>
            <person name="Pangilinan J."/>
            <person name="LaButti K."/>
            <person name="Riley R."/>
            <person name="Lipzen A."/>
            <person name="Clum A."/>
            <person name="Drula E."/>
            <person name="Henrissat B."/>
            <person name="Kohler A."/>
            <person name="Grigoriev I.V."/>
            <person name="Martin F.M."/>
            <person name="Hacquard S."/>
        </authorList>
    </citation>
    <scope>NUCLEOTIDE SEQUENCE</scope>
    <source>
        <strain evidence="1">MPI-CAGE-AT-0023</strain>
    </source>
</reference>
<organism evidence="1 2">
    <name type="scientific">Fusarium redolens</name>
    <dbReference type="NCBI Taxonomy" id="48865"/>
    <lineage>
        <taxon>Eukaryota</taxon>
        <taxon>Fungi</taxon>
        <taxon>Dikarya</taxon>
        <taxon>Ascomycota</taxon>
        <taxon>Pezizomycotina</taxon>
        <taxon>Sordariomycetes</taxon>
        <taxon>Hypocreomycetidae</taxon>
        <taxon>Hypocreales</taxon>
        <taxon>Nectriaceae</taxon>
        <taxon>Fusarium</taxon>
        <taxon>Fusarium redolens species complex</taxon>
    </lineage>
</organism>